<dbReference type="PANTHER" id="PTHR43353:SF3">
    <property type="entry name" value="ALDEHYDE DEHYDROGENASE-RELATED"/>
    <property type="match status" value="1"/>
</dbReference>
<dbReference type="InterPro" id="IPR015590">
    <property type="entry name" value="Aldehyde_DH_dom"/>
</dbReference>
<dbReference type="Pfam" id="PF00171">
    <property type="entry name" value="Aldedh"/>
    <property type="match status" value="1"/>
</dbReference>
<evidence type="ECO:0000256" key="1">
    <source>
        <dbReference type="ARBA" id="ARBA00023002"/>
    </source>
</evidence>
<dbReference type="PANTHER" id="PTHR43353">
    <property type="entry name" value="SUCCINATE-SEMIALDEHYDE DEHYDROGENASE, MITOCHONDRIAL"/>
    <property type="match status" value="1"/>
</dbReference>
<dbReference type="InterPro" id="IPR050740">
    <property type="entry name" value="Aldehyde_DH_Superfamily"/>
</dbReference>
<dbReference type="EMBL" id="JBHUOM010000002">
    <property type="protein sequence ID" value="MFD2933724.1"/>
    <property type="molecule type" value="Genomic_DNA"/>
</dbReference>
<protein>
    <submittedName>
        <fullName evidence="3">Aldehyde dehydrogenase (NADP(+))</fullName>
    </submittedName>
</protein>
<keyword evidence="1" id="KW-0560">Oxidoreductase</keyword>
<evidence type="ECO:0000259" key="2">
    <source>
        <dbReference type="Pfam" id="PF00171"/>
    </source>
</evidence>
<gene>
    <name evidence="3" type="ORF">ACFS25_08010</name>
</gene>
<accession>A0ABW6AI70</accession>
<organism evidence="3 4">
    <name type="scientific">Spirosoma flavum</name>
    <dbReference type="NCBI Taxonomy" id="2048557"/>
    <lineage>
        <taxon>Bacteria</taxon>
        <taxon>Pseudomonadati</taxon>
        <taxon>Bacteroidota</taxon>
        <taxon>Cytophagia</taxon>
        <taxon>Cytophagales</taxon>
        <taxon>Cytophagaceae</taxon>
        <taxon>Spirosoma</taxon>
    </lineage>
</organism>
<name>A0ABW6AI70_9BACT</name>
<dbReference type="CDD" id="cd07129">
    <property type="entry name" value="ALDH_KGSADH"/>
    <property type="match status" value="1"/>
</dbReference>
<evidence type="ECO:0000313" key="3">
    <source>
        <dbReference type="EMBL" id="MFD2933724.1"/>
    </source>
</evidence>
<dbReference type="InterPro" id="IPR044151">
    <property type="entry name" value="ALDH_KGSADH"/>
</dbReference>
<dbReference type="InterPro" id="IPR016162">
    <property type="entry name" value="Ald_DH_N"/>
</dbReference>
<keyword evidence="4" id="KW-1185">Reference proteome</keyword>
<dbReference type="Gene3D" id="3.40.309.10">
    <property type="entry name" value="Aldehyde Dehydrogenase, Chain A, domain 2"/>
    <property type="match status" value="1"/>
</dbReference>
<dbReference type="InterPro" id="IPR016163">
    <property type="entry name" value="Ald_DH_C"/>
</dbReference>
<comment type="caution">
    <text evidence="3">The sequence shown here is derived from an EMBL/GenBank/DDBJ whole genome shotgun (WGS) entry which is preliminary data.</text>
</comment>
<dbReference type="SUPFAM" id="SSF53720">
    <property type="entry name" value="ALDH-like"/>
    <property type="match status" value="1"/>
</dbReference>
<reference evidence="4" key="1">
    <citation type="journal article" date="2019" name="Int. J. Syst. Evol. Microbiol.">
        <title>The Global Catalogue of Microorganisms (GCM) 10K type strain sequencing project: providing services to taxonomists for standard genome sequencing and annotation.</title>
        <authorList>
            <consortium name="The Broad Institute Genomics Platform"/>
            <consortium name="The Broad Institute Genome Sequencing Center for Infectious Disease"/>
            <person name="Wu L."/>
            <person name="Ma J."/>
        </authorList>
    </citation>
    <scope>NUCLEOTIDE SEQUENCE [LARGE SCALE GENOMIC DNA]</scope>
    <source>
        <strain evidence="4">KCTC 52490</strain>
    </source>
</reference>
<dbReference type="RefSeq" id="WP_381498380.1">
    <property type="nucleotide sequence ID" value="NZ_JBHUOM010000002.1"/>
</dbReference>
<proteinExistence type="predicted"/>
<dbReference type="Gene3D" id="3.40.605.10">
    <property type="entry name" value="Aldehyde Dehydrogenase, Chain A, domain 1"/>
    <property type="match status" value="1"/>
</dbReference>
<dbReference type="Proteomes" id="UP001597512">
    <property type="component" value="Unassembled WGS sequence"/>
</dbReference>
<evidence type="ECO:0000313" key="4">
    <source>
        <dbReference type="Proteomes" id="UP001597512"/>
    </source>
</evidence>
<feature type="domain" description="Aldehyde dehydrogenase" evidence="2">
    <location>
        <begin position="24"/>
        <end position="441"/>
    </location>
</feature>
<dbReference type="InterPro" id="IPR016161">
    <property type="entry name" value="Ald_DH/histidinol_DH"/>
</dbReference>
<sequence>MSITQQSLNVSFIGNKPTSGDGNLFHAFAPARHENLADEFANVSPEQANQAIEKAAAAFPAYAKLTPAQRADFLEAIATEIEDLGDELIERAVLESGLPTGRISGERGRTTGQLRLFANVLREGSWVDARINPALPDRTPLPRVDLRRMLIPLGPVVVFGASNFPLAFSVAGGDTASALAAGCPVVVKAHPSHPGTSSLVGQAIVAAALETGMPDGVFSLLHADIDVAQQLVAHPAVKAVGFTGSRAGGLALLRVAQERTEPIPVYAEMSAVNPFVVLPGAISQDTGPNSAVTVAAGLAASITLGVGQFCTNPGLVFLLDSPKTSVFLETLTEKIRSSAPATMLNAGICRNYQKGVQQNRIIPGVHVLAEADVDAEDSQTQGRPIVLSTSAAIFLSSSALSEEVFGPTSLIVVCETEAELVECLTTLEGQLTATIYATPTELTQSETDWVSLLQAKAGRVLFGGYPTGVEVSEAITHGGPFPATSDSRSTSVGTGAILRFVRPFTYQSFPNELLPLALQNANPLGIWRNVDGKLTQSSVGS</sequence>